<dbReference type="Proteomes" id="UP000311919">
    <property type="component" value="Unassembled WGS sequence"/>
</dbReference>
<sequence length="564" mass="63890">MKKEGSGDLKSVTSSGSQNIKGLWKRAFQSLRKDKTDKDPVKRKENGSQSTDPQTPEGEVDPVYHLLRCAASKSQTTAMATTGIINTKTNSKSKSLVTDASMPSSSELGQFTRSDYNETNVYPGSILLRKTSTTTTFKLNELDSHQLNEYLLETNINTNNSNSNQRSKESECNISRSNEYKSIKSNALISSNMKLSPQFPIAEQQIINVDEAELAYEQHKRMNPRQKTLRSSQKGPLLLIEDYPQSLYATDYGYESEPKSFTSTDDMKSHKQLSGYNSKSFGSALRTSNEKVNPFSRMKIMSMEESENDDMDVDKSNNNNSVNYNIQDNDNYKGKMSYYNTSYTRSDNSTSLISPKYTPNISSSSRKPYNYDETSQLTTQVSTLEDRIKKNPLLSMKSFSLDVPQFDKPYDPNSIGSGGSSPGRYSEGFRKSSVVKQYSHLLSEGSPSSFSPRMNEPMFYTHTKKNIPYEETHMMDMHHSTQMNVKDLPNFDSSYPININERSPSTSGRHRNSPLGNYTSRSRLTSTNRILPKPNQIESPFERNVYTTKKHFASNQRNEPNVRF</sequence>
<dbReference type="EMBL" id="SKCS01000160">
    <property type="protein sequence ID" value="TNN14955.1"/>
    <property type="molecule type" value="Genomic_DNA"/>
</dbReference>
<accession>A0A4Z2DEQ0</accession>
<feature type="region of interest" description="Disordered" evidence="1">
    <location>
        <begin position="348"/>
        <end position="374"/>
    </location>
</feature>
<gene>
    <name evidence="2" type="ORF">EWB00_001750</name>
</gene>
<feature type="region of interest" description="Disordered" evidence="1">
    <location>
        <begin position="500"/>
        <end position="542"/>
    </location>
</feature>
<dbReference type="OrthoDB" id="6250593at2759"/>
<evidence type="ECO:0000313" key="2">
    <source>
        <dbReference type="EMBL" id="TNN14955.1"/>
    </source>
</evidence>
<evidence type="ECO:0000313" key="3">
    <source>
        <dbReference type="Proteomes" id="UP000311919"/>
    </source>
</evidence>
<reference evidence="2 3" key="1">
    <citation type="submission" date="2019-03" db="EMBL/GenBank/DDBJ databases">
        <title>An improved genome assembly of the fluke Schistosoma japonicum.</title>
        <authorList>
            <person name="Hu W."/>
            <person name="Luo F."/>
            <person name="Yin M."/>
            <person name="Mo X."/>
            <person name="Sun C."/>
            <person name="Wu Q."/>
            <person name="Zhu B."/>
            <person name="Xiang M."/>
            <person name="Wang J."/>
            <person name="Wang Y."/>
            <person name="Zhang T."/>
            <person name="Xu B."/>
            <person name="Zheng H."/>
            <person name="Feng Z."/>
        </authorList>
    </citation>
    <scope>NUCLEOTIDE SEQUENCE [LARGE SCALE GENOMIC DNA]</scope>
    <source>
        <strain evidence="2">HuSjv2</strain>
        <tissue evidence="2">Worms</tissue>
    </source>
</reference>
<evidence type="ECO:0000256" key="1">
    <source>
        <dbReference type="SAM" id="MobiDB-lite"/>
    </source>
</evidence>
<proteinExistence type="predicted"/>
<protein>
    <submittedName>
        <fullName evidence="2">Cement 3B variant 2 isoform 2</fullName>
    </submittedName>
</protein>
<dbReference type="AlphaFoldDB" id="A0A4Z2DEQ0"/>
<feature type="compositionally biased region" description="Polar residues" evidence="1">
    <location>
        <begin position="11"/>
        <end position="20"/>
    </location>
</feature>
<feature type="compositionally biased region" description="Polar residues" evidence="1">
    <location>
        <begin position="514"/>
        <end position="529"/>
    </location>
</feature>
<feature type="region of interest" description="Disordered" evidence="1">
    <location>
        <begin position="309"/>
        <end position="329"/>
    </location>
</feature>
<feature type="region of interest" description="Disordered" evidence="1">
    <location>
        <begin position="1"/>
        <end position="60"/>
    </location>
</feature>
<feature type="compositionally biased region" description="Basic and acidic residues" evidence="1">
    <location>
        <begin position="31"/>
        <end position="46"/>
    </location>
</feature>
<keyword evidence="3" id="KW-1185">Reference proteome</keyword>
<name>A0A4Z2DEQ0_SCHJA</name>
<comment type="caution">
    <text evidence="2">The sequence shown here is derived from an EMBL/GenBank/DDBJ whole genome shotgun (WGS) entry which is preliminary data.</text>
</comment>
<feature type="compositionally biased region" description="Low complexity" evidence="1">
    <location>
        <begin position="316"/>
        <end position="329"/>
    </location>
</feature>
<organism evidence="2 3">
    <name type="scientific">Schistosoma japonicum</name>
    <name type="common">Blood fluke</name>
    <dbReference type="NCBI Taxonomy" id="6182"/>
    <lineage>
        <taxon>Eukaryota</taxon>
        <taxon>Metazoa</taxon>
        <taxon>Spiralia</taxon>
        <taxon>Lophotrochozoa</taxon>
        <taxon>Platyhelminthes</taxon>
        <taxon>Trematoda</taxon>
        <taxon>Digenea</taxon>
        <taxon>Strigeidida</taxon>
        <taxon>Schistosomatoidea</taxon>
        <taxon>Schistosomatidae</taxon>
        <taxon>Schistosoma</taxon>
    </lineage>
</organism>